<dbReference type="OrthoDB" id="432800at2759"/>
<reference evidence="1" key="1">
    <citation type="submission" date="2021-02" db="EMBL/GenBank/DDBJ databases">
        <authorList>
            <person name="Dougan E. K."/>
            <person name="Rhodes N."/>
            <person name="Thang M."/>
            <person name="Chan C."/>
        </authorList>
    </citation>
    <scope>NUCLEOTIDE SEQUENCE</scope>
</reference>
<evidence type="ECO:0000313" key="1">
    <source>
        <dbReference type="EMBL" id="CAE6943816.1"/>
    </source>
</evidence>
<dbReference type="AlphaFoldDB" id="A0A812H7C8"/>
<dbReference type="InterPro" id="IPR051616">
    <property type="entry name" value="Cul2-RING_E3_ligase_SR"/>
</dbReference>
<dbReference type="PANTHER" id="PTHR46224:SF64">
    <property type="entry name" value="IQ MOTIF AND ANKYRIN REPEAT DOMAIN-CONTAINING PROTEIN 1"/>
    <property type="match status" value="1"/>
</dbReference>
<keyword evidence="2" id="KW-1185">Reference proteome</keyword>
<accession>A0A812H7C8</accession>
<dbReference type="SUPFAM" id="SSF48403">
    <property type="entry name" value="Ankyrin repeat"/>
    <property type="match status" value="1"/>
</dbReference>
<dbReference type="SMART" id="SM00248">
    <property type="entry name" value="ANK"/>
    <property type="match status" value="4"/>
</dbReference>
<dbReference type="EMBL" id="CAJNDS010000071">
    <property type="protein sequence ID" value="CAE6943816.1"/>
    <property type="molecule type" value="Genomic_DNA"/>
</dbReference>
<dbReference type="InterPro" id="IPR036770">
    <property type="entry name" value="Ankyrin_rpt-contain_sf"/>
</dbReference>
<name>A0A812H7C8_9DINO</name>
<gene>
    <name evidence="1" type="ORF">SNAT2548_LOCUS1316</name>
</gene>
<comment type="caution">
    <text evidence="1">The sequence shown here is derived from an EMBL/GenBank/DDBJ whole genome shotgun (WGS) entry which is preliminary data.</text>
</comment>
<proteinExistence type="predicted"/>
<dbReference type="InterPro" id="IPR002110">
    <property type="entry name" value="Ankyrin_rpt"/>
</dbReference>
<dbReference type="Gene3D" id="1.25.40.20">
    <property type="entry name" value="Ankyrin repeat-containing domain"/>
    <property type="match status" value="1"/>
</dbReference>
<dbReference type="Proteomes" id="UP000604046">
    <property type="component" value="Unassembled WGS sequence"/>
</dbReference>
<dbReference type="PANTHER" id="PTHR46224">
    <property type="entry name" value="ANKYRIN REPEAT FAMILY PROTEIN"/>
    <property type="match status" value="1"/>
</dbReference>
<protein>
    <submittedName>
        <fullName evidence="1">Uncharacterized protein</fullName>
    </submittedName>
</protein>
<organism evidence="1 2">
    <name type="scientific">Symbiodinium natans</name>
    <dbReference type="NCBI Taxonomy" id="878477"/>
    <lineage>
        <taxon>Eukaryota</taxon>
        <taxon>Sar</taxon>
        <taxon>Alveolata</taxon>
        <taxon>Dinophyceae</taxon>
        <taxon>Suessiales</taxon>
        <taxon>Symbiodiniaceae</taxon>
        <taxon>Symbiodinium</taxon>
    </lineage>
</organism>
<dbReference type="Pfam" id="PF00023">
    <property type="entry name" value="Ank"/>
    <property type="match status" value="1"/>
</dbReference>
<evidence type="ECO:0000313" key="2">
    <source>
        <dbReference type="Proteomes" id="UP000604046"/>
    </source>
</evidence>
<sequence>MWVVKVADVLAMSEVRPHKLLKAEGLLSEWSAGMFTIFVSHQWLSIQHPDPDAEQLQVLQAVLRRLIANTLKIDLDVASQFFGGKVGKVEIERLGEAYIWLDYFCVPQLWEGQELLLPEQTLYIRSIPNYVDHCFVFLALVPRAIHRQTGEPCSVHSWLQRGWCRTELWCNFLSTRSKHLIVVVKSEDNVQFTSPLWHRYPVHLGDFAIEKDRTSCTLVIQKALSQYISELRQAKRKRVAYRLYLALFEAMTGLASKRRSVNDFMEEFSFSQPIERCAGLGPVACAALTGDRDLVRNLVNAKACLQTHAPAMPEVMYAPDYTPLHLALWFRPHDLQVAETLLELQADPCASTINLCPPLGYCRSARAVDLLIRHRAGVNFQGKTLTQACPIHNVTSYGAPCEVVSRLIELQADVHGGRGGNAALSPLHTIAFSGDSKNDLHNAQLLLDRRADVDQVCQPQGLFRVFELLARAISRCARQPRALTTLVSNLSATPLGWCAVFENEGLLIFLIRAYADPDIRSNRGLRPIDITSSRRIRVLLRDPTPLRIDPLEQSLDPEQDEMVVEVL</sequence>